<gene>
    <name evidence="1" type="ORF">E5358_14740</name>
</gene>
<sequence>MRTYSPEILSETSAVLKGYALRGSDEIARQGFQYWSSWGAGAKDGSRAAGSNAKEVVVNGQRISYTLSDLQPSTTYYYRTFVETASGTVYGEEQSFTTPTATAIDNVDASDEAPTVVAIYNLQGKRLTEPCQGINIIRYSDGTVKKVMKK</sequence>
<evidence type="ECO:0000313" key="1">
    <source>
        <dbReference type="EMBL" id="TGX79600.1"/>
    </source>
</evidence>
<comment type="caution">
    <text evidence="1">The sequence shown here is derived from an EMBL/GenBank/DDBJ whole genome shotgun (WGS) entry which is preliminary data.</text>
</comment>
<organism evidence="1 2">
    <name type="scientific">Palleniella muris</name>
    <dbReference type="NCBI Taxonomy" id="3038145"/>
    <lineage>
        <taxon>Bacteria</taxon>
        <taxon>Pseudomonadati</taxon>
        <taxon>Bacteroidota</taxon>
        <taxon>Bacteroidia</taxon>
        <taxon>Bacteroidales</taxon>
        <taxon>Prevotellaceae</taxon>
        <taxon>Palleniella</taxon>
    </lineage>
</organism>
<evidence type="ECO:0000313" key="2">
    <source>
        <dbReference type="Proteomes" id="UP000308886"/>
    </source>
</evidence>
<dbReference type="Proteomes" id="UP000308886">
    <property type="component" value="Unassembled WGS sequence"/>
</dbReference>
<reference evidence="1" key="1">
    <citation type="submission" date="2019-04" db="EMBL/GenBank/DDBJ databases">
        <title>Microbes associate with the intestines of laboratory mice.</title>
        <authorList>
            <person name="Navarre W."/>
            <person name="Wong E."/>
            <person name="Huang K."/>
            <person name="Tropini C."/>
            <person name="Ng K."/>
            <person name="Yu B."/>
        </authorList>
    </citation>
    <scope>NUCLEOTIDE SEQUENCE</scope>
    <source>
        <strain evidence="1">NM73_A23</strain>
    </source>
</reference>
<keyword evidence="2" id="KW-1185">Reference proteome</keyword>
<accession>A0AC61QLG3</accession>
<proteinExistence type="predicted"/>
<name>A0AC61QLG3_9BACT</name>
<dbReference type="EMBL" id="SRZC01000041">
    <property type="protein sequence ID" value="TGX79600.1"/>
    <property type="molecule type" value="Genomic_DNA"/>
</dbReference>
<protein>
    <submittedName>
        <fullName evidence="1">Uncharacterized protein</fullName>
    </submittedName>
</protein>